<protein>
    <submittedName>
        <fullName evidence="2">Alpha/beta hydrolase</fullName>
    </submittedName>
</protein>
<comment type="caution">
    <text evidence="2">The sequence shown here is derived from an EMBL/GenBank/DDBJ whole genome shotgun (WGS) entry which is preliminary data.</text>
</comment>
<evidence type="ECO:0000313" key="3">
    <source>
        <dbReference type="Proteomes" id="UP001501576"/>
    </source>
</evidence>
<gene>
    <name evidence="2" type="ORF">GCM10010390_87680</name>
</gene>
<dbReference type="GeneID" id="97427947"/>
<proteinExistence type="predicted"/>
<dbReference type="PANTHER" id="PTHR37017">
    <property type="entry name" value="AB HYDROLASE-1 DOMAIN-CONTAINING PROTEIN-RELATED"/>
    <property type="match status" value="1"/>
</dbReference>
<feature type="domain" description="AB hydrolase-1" evidence="1">
    <location>
        <begin position="13"/>
        <end position="224"/>
    </location>
</feature>
<organism evidence="2 3">
    <name type="scientific">Streptomyces mordarskii</name>
    <dbReference type="NCBI Taxonomy" id="1226758"/>
    <lineage>
        <taxon>Bacteria</taxon>
        <taxon>Bacillati</taxon>
        <taxon>Actinomycetota</taxon>
        <taxon>Actinomycetes</taxon>
        <taxon>Kitasatosporales</taxon>
        <taxon>Streptomycetaceae</taxon>
        <taxon>Streptomyces</taxon>
    </lineage>
</organism>
<dbReference type="Proteomes" id="UP001501576">
    <property type="component" value="Unassembled WGS sequence"/>
</dbReference>
<dbReference type="SUPFAM" id="SSF53474">
    <property type="entry name" value="alpha/beta-Hydrolases"/>
    <property type="match status" value="1"/>
</dbReference>
<dbReference type="EMBL" id="BAAABZ010000086">
    <property type="protein sequence ID" value="GAA0570946.1"/>
    <property type="molecule type" value="Genomic_DNA"/>
</dbReference>
<evidence type="ECO:0000259" key="1">
    <source>
        <dbReference type="Pfam" id="PF12697"/>
    </source>
</evidence>
<reference evidence="2 3" key="1">
    <citation type="journal article" date="2019" name="Int. J. Syst. Evol. Microbiol.">
        <title>The Global Catalogue of Microorganisms (GCM) 10K type strain sequencing project: providing services to taxonomists for standard genome sequencing and annotation.</title>
        <authorList>
            <consortium name="The Broad Institute Genomics Platform"/>
            <consortium name="The Broad Institute Genome Sequencing Center for Infectious Disease"/>
            <person name="Wu L."/>
            <person name="Ma J."/>
        </authorList>
    </citation>
    <scope>NUCLEOTIDE SEQUENCE [LARGE SCALE GENOMIC DNA]</scope>
    <source>
        <strain evidence="2 3">JCM 5052</strain>
    </source>
</reference>
<dbReference type="Gene3D" id="3.40.50.1820">
    <property type="entry name" value="alpha/beta hydrolase"/>
    <property type="match status" value="1"/>
</dbReference>
<evidence type="ECO:0000313" key="2">
    <source>
        <dbReference type="EMBL" id="GAA0570946.1"/>
    </source>
</evidence>
<dbReference type="Pfam" id="PF12697">
    <property type="entry name" value="Abhydrolase_6"/>
    <property type="match status" value="1"/>
</dbReference>
<dbReference type="InterPro" id="IPR029058">
    <property type="entry name" value="AB_hydrolase_fold"/>
</dbReference>
<dbReference type="GO" id="GO:0016787">
    <property type="term" value="F:hydrolase activity"/>
    <property type="evidence" value="ECO:0007669"/>
    <property type="project" value="UniProtKB-KW"/>
</dbReference>
<dbReference type="PANTHER" id="PTHR37017:SF11">
    <property type="entry name" value="ESTERASE_LIPASE_THIOESTERASE DOMAIN-CONTAINING PROTEIN"/>
    <property type="match status" value="1"/>
</dbReference>
<dbReference type="RefSeq" id="WP_086709039.1">
    <property type="nucleotide sequence ID" value="NZ_BAAABZ010000086.1"/>
</dbReference>
<keyword evidence="3" id="KW-1185">Reference proteome</keyword>
<sequence>MSANTSPAGPRGVLLVHGAWHSGRAWHGVAAGLRTQGVPVAVAELHRGSLAGDVAAAEAALDDIAESGPVVACGHSYGGAVISGLPPRKVAHLVYLAAMMPDVGETSFGLLAQAPPSDLGACMIGDIAGTTTIDPTRAGELFHGRLDTDRQLRHVTELVPQVMAAGHQAAVTAAWRSRPSTYVRCTDDRVIHPELQRRFTQRATHTVTWHSDHGAFASHESDTVALLSLLARL</sequence>
<accession>A0ABN1EP78</accession>
<dbReference type="InterPro" id="IPR000073">
    <property type="entry name" value="AB_hydrolase_1"/>
</dbReference>
<dbReference type="InterPro" id="IPR052897">
    <property type="entry name" value="Sec-Metab_Biosynth_Hydrolase"/>
</dbReference>
<keyword evidence="2" id="KW-0378">Hydrolase</keyword>
<name>A0ABN1EP78_9ACTN</name>